<evidence type="ECO:0000313" key="3">
    <source>
        <dbReference type="Proteomes" id="UP000642284"/>
    </source>
</evidence>
<proteinExistence type="predicted"/>
<comment type="caution">
    <text evidence="2">The sequence shown here is derived from an EMBL/GenBank/DDBJ whole genome shotgun (WGS) entry which is preliminary data.</text>
</comment>
<evidence type="ECO:0008006" key="4">
    <source>
        <dbReference type="Google" id="ProtNLM"/>
    </source>
</evidence>
<feature type="compositionally biased region" description="Basic and acidic residues" evidence="1">
    <location>
        <begin position="1"/>
        <end position="12"/>
    </location>
</feature>
<feature type="compositionally biased region" description="Basic residues" evidence="1">
    <location>
        <begin position="13"/>
        <end position="22"/>
    </location>
</feature>
<evidence type="ECO:0000313" key="2">
    <source>
        <dbReference type="EMBL" id="MBC9714054.1"/>
    </source>
</evidence>
<feature type="region of interest" description="Disordered" evidence="1">
    <location>
        <begin position="1"/>
        <end position="32"/>
    </location>
</feature>
<protein>
    <recommendedName>
        <fullName evidence="4">Aromatic ring-opening dioxygenase LigA</fullName>
    </recommendedName>
</protein>
<organism evidence="2 3">
    <name type="scientific">Streptomyces polyasparticus</name>
    <dbReference type="NCBI Taxonomy" id="2767826"/>
    <lineage>
        <taxon>Bacteria</taxon>
        <taxon>Bacillati</taxon>
        <taxon>Actinomycetota</taxon>
        <taxon>Actinomycetes</taxon>
        <taxon>Kitasatosporales</taxon>
        <taxon>Streptomycetaceae</taxon>
        <taxon>Streptomyces</taxon>
    </lineage>
</organism>
<dbReference type="Proteomes" id="UP000642284">
    <property type="component" value="Unassembled WGS sequence"/>
</dbReference>
<keyword evidence="3" id="KW-1185">Reference proteome</keyword>
<accession>A0ABR7SGR4</accession>
<reference evidence="2 3" key="1">
    <citation type="submission" date="2020-08" db="EMBL/GenBank/DDBJ databases">
        <title>Genemic of Streptomyces polyaspartic.</title>
        <authorList>
            <person name="Liu W."/>
        </authorList>
    </citation>
    <scope>NUCLEOTIDE SEQUENCE [LARGE SCALE GENOMIC DNA]</scope>
    <source>
        <strain evidence="2 3">TRM66268-LWL</strain>
    </source>
</reference>
<name>A0ABR7SGR4_9ACTN</name>
<sequence length="113" mass="12560">MAYRREGGDGRRVAHGRPRRAVGRAYRGGRAVSARAPEVRLTRTRRLLDAPPVKHVPGQLAVEVEPPLVEDAPPRVCQHGNPRCGAVPVRPYPCGLRCEEHQPARTRPYFRAA</sequence>
<feature type="compositionally biased region" description="Low complexity" evidence="1">
    <location>
        <begin position="23"/>
        <end position="32"/>
    </location>
</feature>
<dbReference type="EMBL" id="JACTVJ010000007">
    <property type="protein sequence ID" value="MBC9714054.1"/>
    <property type="molecule type" value="Genomic_DNA"/>
</dbReference>
<gene>
    <name evidence="2" type="ORF">H9Y04_15930</name>
</gene>
<evidence type="ECO:0000256" key="1">
    <source>
        <dbReference type="SAM" id="MobiDB-lite"/>
    </source>
</evidence>